<dbReference type="KEGG" id="mfz:AOB57_007135"/>
<accession>A0A660HRY5</accession>
<dbReference type="GeneID" id="53687879"/>
<proteinExistence type="predicted"/>
<protein>
    <submittedName>
        <fullName evidence="2">Uncharacterized protein</fullName>
    </submittedName>
</protein>
<keyword evidence="4" id="KW-1185">Reference proteome</keyword>
<dbReference type="Proteomes" id="UP000585579">
    <property type="component" value="Unassembled WGS sequence"/>
</dbReference>
<dbReference type="EMBL" id="JAAYQL010000008">
    <property type="protein sequence ID" value="NLK31588.1"/>
    <property type="molecule type" value="Genomic_DNA"/>
</dbReference>
<organism evidence="2 4">
    <name type="scientific">Methanosarcina flavescens</name>
    <dbReference type="NCBI Taxonomy" id="1715806"/>
    <lineage>
        <taxon>Archaea</taxon>
        <taxon>Methanobacteriati</taxon>
        <taxon>Methanobacteriota</taxon>
        <taxon>Stenosarchaea group</taxon>
        <taxon>Methanomicrobia</taxon>
        <taxon>Methanosarcinales</taxon>
        <taxon>Methanosarcinaceae</taxon>
        <taxon>Methanosarcina</taxon>
    </lineage>
</organism>
<evidence type="ECO:0000256" key="1">
    <source>
        <dbReference type="SAM" id="Phobius"/>
    </source>
</evidence>
<reference evidence="2" key="2">
    <citation type="submission" date="2018-10" db="EMBL/GenBank/DDBJ databases">
        <authorList>
            <person name="Fischer M.A."/>
            <person name="Kern T."/>
            <person name="Deppenmeier U."/>
            <person name="Schmitz R.A."/>
            <person name="Rother M."/>
        </authorList>
    </citation>
    <scope>NUCLEOTIDE SEQUENCE</scope>
    <source>
        <strain evidence="2">E03.2</strain>
    </source>
</reference>
<feature type="transmembrane region" description="Helical" evidence="1">
    <location>
        <begin position="7"/>
        <end position="29"/>
    </location>
</feature>
<name>A0A660HRY5_9EURY</name>
<evidence type="ECO:0000313" key="5">
    <source>
        <dbReference type="Proteomes" id="UP000585579"/>
    </source>
</evidence>
<keyword evidence="1" id="KW-1133">Transmembrane helix</keyword>
<evidence type="ECO:0000313" key="3">
    <source>
        <dbReference type="EMBL" id="NLK31588.1"/>
    </source>
</evidence>
<keyword evidence="1" id="KW-0812">Transmembrane</keyword>
<dbReference type="AlphaFoldDB" id="A0A660HRY5"/>
<dbReference type="Proteomes" id="UP000053087">
    <property type="component" value="Chromosome"/>
</dbReference>
<dbReference type="OrthoDB" id="131939at2157"/>
<keyword evidence="1" id="KW-0472">Membrane</keyword>
<sequence length="299" mass="34836">MRRKNLLLIPIFFTLFVIGILFFYVVYAINTGTYLNREPVQRYYFEYDIKVTGLSGKEVNGTTVIMVPIPASKEGKFFTPFTQKPDSFQKFLRKVMRKPERNYIGPYFRNMSEELDNKELIGNWVTFIAETDKGYMYGFRTNETRLKDIHGGAWFVADYFDIFDPINNGSPMLFPIENVSNISSVPYGEYTKYTSNPTYDTYIYLSDNLKEGENVSFFVYLTANNDPYEWPKKYRGRYNNLLAAKVNDTGYVKVRAIMGQEVPWGNDSLDVLSSQYARDYYENKDSHAVNKTSRHPEVA</sequence>
<evidence type="ECO:0000313" key="4">
    <source>
        <dbReference type="Proteomes" id="UP000053087"/>
    </source>
</evidence>
<reference evidence="2 4" key="1">
    <citation type="journal article" date="2016" name="Int. J. Syst. Evol. Microbiol.">
        <title>Methanosarcina flavescens sp. nov., a methanogenic archaeon isolated from a full-scale anaerobic digester.</title>
        <authorList>
            <person name="Kern T."/>
            <person name="Fischer M.A."/>
            <person name="Deppenmeier U."/>
            <person name="Schmitz R.A."/>
            <person name="Rother M."/>
        </authorList>
    </citation>
    <scope>NUCLEOTIDE SEQUENCE [LARGE SCALE GENOMIC DNA]</scope>
    <source>
        <strain evidence="2 4">E03.2</strain>
    </source>
</reference>
<reference evidence="3 5" key="3">
    <citation type="journal article" date="2020" name="Biotechnol. Biofuels">
        <title>New insights from the biogas microbiome by comprehensive genome-resolved metagenomics of nearly 1600 species originating from multiple anaerobic digesters.</title>
        <authorList>
            <person name="Campanaro S."/>
            <person name="Treu L."/>
            <person name="Rodriguez-R L.M."/>
            <person name="Kovalovszki A."/>
            <person name="Ziels R.M."/>
            <person name="Maus I."/>
            <person name="Zhu X."/>
            <person name="Kougias P.G."/>
            <person name="Basile A."/>
            <person name="Luo G."/>
            <person name="Schluter A."/>
            <person name="Konstantinidis K.T."/>
            <person name="Angelidaki I."/>
        </authorList>
    </citation>
    <scope>NUCLEOTIDE SEQUENCE [LARGE SCALE GENOMIC DNA]</scope>
    <source>
        <strain evidence="3">AS22ysBPME_46</strain>
    </source>
</reference>
<gene>
    <name evidence="2" type="ORF">AOB57_007135</name>
    <name evidence="3" type="ORF">GX302_01750</name>
</gene>
<dbReference type="RefSeq" id="WP_054299750.1">
    <property type="nucleotide sequence ID" value="NZ_CP032683.1"/>
</dbReference>
<dbReference type="EMBL" id="CP032683">
    <property type="protein sequence ID" value="AYK15004.1"/>
    <property type="molecule type" value="Genomic_DNA"/>
</dbReference>
<evidence type="ECO:0000313" key="2">
    <source>
        <dbReference type="EMBL" id="AYK15004.1"/>
    </source>
</evidence>